<feature type="transmembrane region" description="Helical" evidence="5">
    <location>
        <begin position="56"/>
        <end position="79"/>
    </location>
</feature>
<dbReference type="STRING" id="722438.F539_01900"/>
<evidence type="ECO:0000256" key="3">
    <source>
        <dbReference type="ARBA" id="ARBA00022989"/>
    </source>
</evidence>
<evidence type="ECO:0000256" key="2">
    <source>
        <dbReference type="ARBA" id="ARBA00022692"/>
    </source>
</evidence>
<dbReference type="PATRIC" id="fig|722438.3.peg.378"/>
<name>A0A0H3DMQ9_MYCPB</name>
<evidence type="ECO:0000256" key="4">
    <source>
        <dbReference type="ARBA" id="ARBA00023136"/>
    </source>
</evidence>
<dbReference type="HOGENOM" id="CLU_1233907_0_0_14"/>
<keyword evidence="4 5" id="KW-0472">Membrane</keyword>
<gene>
    <name evidence="7" type="ordered locus">MPNE_0393</name>
</gene>
<feature type="transmembrane region" description="Helical" evidence="5">
    <location>
        <begin position="147"/>
        <end position="171"/>
    </location>
</feature>
<keyword evidence="3 5" id="KW-1133">Transmembrane helix</keyword>
<dbReference type="RefSeq" id="WP_014325471.1">
    <property type="nucleotide sequence ID" value="NZ_CP010546.1"/>
</dbReference>
<accession>A0A0H3DMQ9</accession>
<dbReference type="AlphaFoldDB" id="A0A0H3DMQ9"/>
<dbReference type="KEGG" id="mpj:MPNE_0393"/>
<dbReference type="eggNOG" id="COG1714">
    <property type="taxonomic scope" value="Bacteria"/>
</dbReference>
<dbReference type="Proteomes" id="UP000007756">
    <property type="component" value="Chromosome"/>
</dbReference>
<evidence type="ECO:0000313" key="7">
    <source>
        <dbReference type="EMBL" id="ADK87046.1"/>
    </source>
</evidence>
<protein>
    <submittedName>
        <fullName evidence="7">RDD family protein</fullName>
    </submittedName>
</protein>
<organism evidence="7 8">
    <name type="scientific">Mycoplasmoides pneumoniae (strain ATCC 15531 / DSM 23978 / CIP 103766 / NBRC 14401 / NCTC 10119 / FH)</name>
    <name type="common">Mycoplasma pneumoniae</name>
    <dbReference type="NCBI Taxonomy" id="722438"/>
    <lineage>
        <taxon>Bacteria</taxon>
        <taxon>Bacillati</taxon>
        <taxon>Mycoplasmatota</taxon>
        <taxon>Mycoplasmoidales</taxon>
        <taxon>Mycoplasmoidaceae</taxon>
        <taxon>Mycoplasmoides</taxon>
    </lineage>
</organism>
<proteinExistence type="predicted"/>
<dbReference type="Pfam" id="PF06271">
    <property type="entry name" value="RDD"/>
    <property type="match status" value="1"/>
</dbReference>
<dbReference type="EMBL" id="CP002077">
    <property type="protein sequence ID" value="ADK87046.1"/>
    <property type="molecule type" value="Genomic_DNA"/>
</dbReference>
<dbReference type="GeneID" id="66609005"/>
<evidence type="ECO:0000256" key="5">
    <source>
        <dbReference type="SAM" id="Phobius"/>
    </source>
</evidence>
<dbReference type="PaxDb" id="722438-MPNE_0393"/>
<dbReference type="GO" id="GO:0016020">
    <property type="term" value="C:membrane"/>
    <property type="evidence" value="ECO:0007669"/>
    <property type="project" value="UniProtKB-SubCell"/>
</dbReference>
<sequence length="224" mass="25644">MQVKVIDENSNTTAVLNCAKAKTRALAWLCDTVLLAILLAIIYGISSIFIKEQSSVFLIMTVSQAVLWLTYFVILPGLWKGKTLFRALLGLSLLIFKKRFWNLLVHELFLWVWYSVIFLALAIYFFVNRDDPKILQAFFDNQNSNLSWIFVKILLSVISVLQLVFVVYFCFSSQKQALQDLLSKSFMVQKTIKVKDCKSELKSTNTIKTHSDLPGDIDLEQLGD</sequence>
<evidence type="ECO:0000259" key="6">
    <source>
        <dbReference type="Pfam" id="PF06271"/>
    </source>
</evidence>
<evidence type="ECO:0000313" key="8">
    <source>
        <dbReference type="Proteomes" id="UP000007756"/>
    </source>
</evidence>
<reference evidence="7 8" key="1">
    <citation type="journal article" date="2010" name="Appl. Environ. Microbiol.">
        <title>Targeted chromosomal knockouts in Mycoplasma pneumoniae.</title>
        <authorList>
            <person name="Krishnakumar R."/>
            <person name="Assad-Garcia N."/>
            <person name="Benders G.A."/>
            <person name="Phan Q."/>
            <person name="Montague M.G."/>
            <person name="Glass J.I."/>
        </authorList>
    </citation>
    <scope>NUCLEOTIDE SEQUENCE [LARGE SCALE GENOMIC DNA]</scope>
    <source>
        <strain evidence="8">ATCC 15531 / DSM 22911 / NBRC 14401 / NCTC 10119 / FH</strain>
    </source>
</reference>
<feature type="transmembrane region" description="Helical" evidence="5">
    <location>
        <begin position="100"/>
        <end position="127"/>
    </location>
</feature>
<feature type="domain" description="RDD" evidence="6">
    <location>
        <begin position="19"/>
        <end position="183"/>
    </location>
</feature>
<comment type="subcellular location">
    <subcellularLocation>
        <location evidence="1">Membrane</location>
        <topology evidence="1">Multi-pass membrane protein</topology>
    </subcellularLocation>
</comment>
<keyword evidence="2 5" id="KW-0812">Transmembrane</keyword>
<feature type="transmembrane region" description="Helical" evidence="5">
    <location>
        <begin position="26"/>
        <end position="50"/>
    </location>
</feature>
<dbReference type="InterPro" id="IPR010432">
    <property type="entry name" value="RDD"/>
</dbReference>
<evidence type="ECO:0000256" key="1">
    <source>
        <dbReference type="ARBA" id="ARBA00004141"/>
    </source>
</evidence>